<organism evidence="9 10">
    <name type="scientific">Celeribacter arenosi</name>
    <dbReference type="NCBI Taxonomy" id="792649"/>
    <lineage>
        <taxon>Bacteria</taxon>
        <taxon>Pseudomonadati</taxon>
        <taxon>Pseudomonadota</taxon>
        <taxon>Alphaproteobacteria</taxon>
        <taxon>Rhodobacterales</taxon>
        <taxon>Roseobacteraceae</taxon>
        <taxon>Celeribacter</taxon>
    </lineage>
</organism>
<feature type="transmembrane region" description="Helical" evidence="7">
    <location>
        <begin position="153"/>
        <end position="170"/>
    </location>
</feature>
<evidence type="ECO:0000256" key="3">
    <source>
        <dbReference type="ARBA" id="ARBA00022692"/>
    </source>
</evidence>
<evidence type="ECO:0000256" key="1">
    <source>
        <dbReference type="ARBA" id="ARBA00004141"/>
    </source>
</evidence>
<feature type="transmembrane region" description="Helical" evidence="7">
    <location>
        <begin position="12"/>
        <end position="33"/>
    </location>
</feature>
<protein>
    <recommendedName>
        <fullName evidence="7">Protein-methionine-sulfoxide reductase heme-binding subunit MsrQ</fullName>
    </recommendedName>
    <alternativeName>
        <fullName evidence="7">Flavocytochrome MsrQ</fullName>
    </alternativeName>
</protein>
<evidence type="ECO:0000259" key="8">
    <source>
        <dbReference type="Pfam" id="PF01794"/>
    </source>
</evidence>
<keyword evidence="3 7" id="KW-0812">Transmembrane</keyword>
<keyword evidence="6 7" id="KW-0472">Membrane</keyword>
<comment type="similarity">
    <text evidence="7">Belongs to the MsrQ family.</text>
</comment>
<evidence type="ECO:0000256" key="7">
    <source>
        <dbReference type="HAMAP-Rule" id="MF_01207"/>
    </source>
</evidence>
<dbReference type="EMBL" id="BAABDF010000003">
    <property type="protein sequence ID" value="GAA3856486.1"/>
    <property type="molecule type" value="Genomic_DNA"/>
</dbReference>
<comment type="cofactor">
    <cofactor evidence="7">
        <name>heme b</name>
        <dbReference type="ChEBI" id="CHEBI:60344"/>
    </cofactor>
    <text evidence="7">Binds 1 heme b (iron(II)-protoporphyrin IX) group per subunit.</text>
</comment>
<dbReference type="HAMAP" id="MF_01207">
    <property type="entry name" value="MsrQ"/>
    <property type="match status" value="1"/>
</dbReference>
<evidence type="ECO:0000256" key="2">
    <source>
        <dbReference type="ARBA" id="ARBA00022448"/>
    </source>
</evidence>
<evidence type="ECO:0000256" key="6">
    <source>
        <dbReference type="ARBA" id="ARBA00023136"/>
    </source>
</evidence>
<dbReference type="Proteomes" id="UP001399917">
    <property type="component" value="Unassembled WGS sequence"/>
</dbReference>
<comment type="cofactor">
    <cofactor evidence="7">
        <name>FMN</name>
        <dbReference type="ChEBI" id="CHEBI:58210"/>
    </cofactor>
    <text evidence="7">Binds 1 FMN per subunit.</text>
</comment>
<evidence type="ECO:0000313" key="9">
    <source>
        <dbReference type="EMBL" id="GAA3856486.1"/>
    </source>
</evidence>
<evidence type="ECO:0000256" key="5">
    <source>
        <dbReference type="ARBA" id="ARBA00023004"/>
    </source>
</evidence>
<keyword evidence="2 7" id="KW-0813">Transport</keyword>
<accession>A0ABP7JW22</accession>
<dbReference type="PANTHER" id="PTHR36964">
    <property type="entry name" value="PROTEIN-METHIONINE-SULFOXIDE REDUCTASE HEME-BINDING SUBUNIT MSRQ"/>
    <property type="match status" value="1"/>
</dbReference>
<evidence type="ECO:0000256" key="4">
    <source>
        <dbReference type="ARBA" id="ARBA00022989"/>
    </source>
</evidence>
<comment type="subunit">
    <text evidence="7">Heterodimer of a catalytic subunit (MsrP) and a heme-binding subunit (MsrQ).</text>
</comment>
<gene>
    <name evidence="7 9" type="primary">msrQ</name>
    <name evidence="9" type="ORF">GCM10022404_04320</name>
</gene>
<name>A0ABP7JW22_9RHOB</name>
<keyword evidence="7" id="KW-1003">Cell membrane</keyword>
<keyword evidence="7" id="KW-0349">Heme</keyword>
<dbReference type="InterPro" id="IPR022837">
    <property type="entry name" value="MsrQ-like"/>
</dbReference>
<dbReference type="Pfam" id="PF01794">
    <property type="entry name" value="Ferric_reduct"/>
    <property type="match status" value="1"/>
</dbReference>
<dbReference type="PANTHER" id="PTHR36964:SF1">
    <property type="entry name" value="PROTEIN-METHIONINE-SULFOXIDE REDUCTASE HEME-BINDING SUBUNIT MSRQ"/>
    <property type="match status" value="1"/>
</dbReference>
<feature type="transmembrane region" description="Helical" evidence="7">
    <location>
        <begin position="112"/>
        <end position="133"/>
    </location>
</feature>
<reference evidence="10" key="1">
    <citation type="journal article" date="2019" name="Int. J. Syst. Evol. Microbiol.">
        <title>The Global Catalogue of Microorganisms (GCM) 10K type strain sequencing project: providing services to taxonomists for standard genome sequencing and annotation.</title>
        <authorList>
            <consortium name="The Broad Institute Genomics Platform"/>
            <consortium name="The Broad Institute Genome Sequencing Center for Infectious Disease"/>
            <person name="Wu L."/>
            <person name="Ma J."/>
        </authorList>
    </citation>
    <scope>NUCLEOTIDE SEQUENCE [LARGE SCALE GENOMIC DNA]</scope>
    <source>
        <strain evidence="10">JCM 17190</strain>
    </source>
</reference>
<keyword evidence="7" id="KW-0479">Metal-binding</keyword>
<feature type="transmembrane region" description="Helical" evidence="7">
    <location>
        <begin position="176"/>
        <end position="192"/>
    </location>
</feature>
<comment type="function">
    <text evidence="7">Part of the MsrPQ system that repairs oxidized periplasmic proteins containing methionine sulfoxide residues (Met-O), using respiratory chain electrons. Thus protects these proteins from oxidative-stress damage caused by reactive species of oxygen and chlorine generated by the host defense mechanisms. MsrPQ is essential for the maintenance of envelope integrity under bleach stress, rescuing a wide series of structurally unrelated periplasmic proteins from methionine oxidation. MsrQ provides electrons for reduction to the reductase catalytic subunit MsrP, using the quinone pool of the respiratory chain.</text>
</comment>
<dbReference type="NCBIfam" id="NF003833">
    <property type="entry name" value="PRK05419.1-5"/>
    <property type="match status" value="1"/>
</dbReference>
<keyword evidence="10" id="KW-1185">Reference proteome</keyword>
<comment type="caution">
    <text evidence="9">The sequence shown here is derived from an EMBL/GenBank/DDBJ whole genome shotgun (WGS) entry which is preliminary data.</text>
</comment>
<keyword evidence="7" id="KW-0285">Flavoprotein</keyword>
<keyword evidence="7" id="KW-0249">Electron transport</keyword>
<keyword evidence="4 7" id="KW-1133">Transmembrane helix</keyword>
<feature type="domain" description="Ferric oxidoreductase" evidence="8">
    <location>
        <begin position="57"/>
        <end position="161"/>
    </location>
</feature>
<feature type="transmembrane region" description="Helical" evidence="7">
    <location>
        <begin position="53"/>
        <end position="70"/>
    </location>
</feature>
<sequence length="210" mass="23524">MITDRINGALRAIPAWPLYIIALIAPAWIFYAGVTGQLGVEPIKAMEHRIGELGLQVLIATLAITPLRRFAKINAIKFRRALGLIGFFYIALHLLVWLLLDVRILSQIVGDILKRPYITIGMAGFLLLVPLAITSNNWSIRKLGPRWRSLHKLFYAAIVLGGVHFLWQAKGFQIEPVAYLGVILALLAVRLIPRKKPAAKIRVRPNRESV</sequence>
<evidence type="ECO:0000313" key="10">
    <source>
        <dbReference type="Proteomes" id="UP001399917"/>
    </source>
</evidence>
<feature type="transmembrane region" description="Helical" evidence="7">
    <location>
        <begin position="82"/>
        <end position="100"/>
    </location>
</feature>
<keyword evidence="7" id="KW-0288">FMN</keyword>
<dbReference type="InterPro" id="IPR013130">
    <property type="entry name" value="Fe3_Rdtase_TM_dom"/>
</dbReference>
<dbReference type="RefSeq" id="WP_344842866.1">
    <property type="nucleotide sequence ID" value="NZ_BAABDF010000003.1"/>
</dbReference>
<comment type="subcellular location">
    <subcellularLocation>
        <location evidence="7">Cell membrane</location>
        <topology evidence="7">Multi-pass membrane protein</topology>
    </subcellularLocation>
    <subcellularLocation>
        <location evidence="1">Membrane</location>
        <topology evidence="1">Multi-pass membrane protein</topology>
    </subcellularLocation>
</comment>
<proteinExistence type="inferred from homology"/>
<keyword evidence="5 7" id="KW-0408">Iron</keyword>